<dbReference type="PROSITE" id="PS50088">
    <property type="entry name" value="ANK_REPEAT"/>
    <property type="match status" value="1"/>
</dbReference>
<proteinExistence type="predicted"/>
<evidence type="ECO:0000313" key="6">
    <source>
        <dbReference type="Proteomes" id="UP000494165"/>
    </source>
</evidence>
<evidence type="ECO:0000313" key="5">
    <source>
        <dbReference type="EMBL" id="CAB3363386.1"/>
    </source>
</evidence>
<keyword evidence="6" id="KW-1185">Reference proteome</keyword>
<dbReference type="InterPro" id="IPR029058">
    <property type="entry name" value="AB_hydrolase_fold"/>
</dbReference>
<keyword evidence="1" id="KW-0677">Repeat</keyword>
<dbReference type="InterPro" id="IPR002110">
    <property type="entry name" value="Ankyrin_rpt"/>
</dbReference>
<organism evidence="5 6">
    <name type="scientific">Cloeon dipterum</name>
    <dbReference type="NCBI Taxonomy" id="197152"/>
    <lineage>
        <taxon>Eukaryota</taxon>
        <taxon>Metazoa</taxon>
        <taxon>Ecdysozoa</taxon>
        <taxon>Arthropoda</taxon>
        <taxon>Hexapoda</taxon>
        <taxon>Insecta</taxon>
        <taxon>Pterygota</taxon>
        <taxon>Palaeoptera</taxon>
        <taxon>Ephemeroptera</taxon>
        <taxon>Pisciforma</taxon>
        <taxon>Baetidae</taxon>
        <taxon>Cloeon</taxon>
    </lineage>
</organism>
<reference evidence="5 6" key="1">
    <citation type="submission" date="2020-04" db="EMBL/GenBank/DDBJ databases">
        <authorList>
            <person name="Alioto T."/>
            <person name="Alioto T."/>
            <person name="Gomez Garrido J."/>
        </authorList>
    </citation>
    <scope>NUCLEOTIDE SEQUENCE [LARGE SCALE GENOMIC DNA]</scope>
</reference>
<evidence type="ECO:0000259" key="4">
    <source>
        <dbReference type="Pfam" id="PF05729"/>
    </source>
</evidence>
<dbReference type="InterPro" id="IPR036770">
    <property type="entry name" value="Ankyrin_rpt-contain_sf"/>
</dbReference>
<dbReference type="SUPFAM" id="SSF48403">
    <property type="entry name" value="Ankyrin repeat"/>
    <property type="match status" value="1"/>
</dbReference>
<evidence type="ECO:0000256" key="1">
    <source>
        <dbReference type="ARBA" id="ARBA00022737"/>
    </source>
</evidence>
<dbReference type="PANTHER" id="PTHR24198">
    <property type="entry name" value="ANKYRIN REPEAT AND PROTEIN KINASE DOMAIN-CONTAINING PROTEIN"/>
    <property type="match status" value="1"/>
</dbReference>
<dbReference type="Pfam" id="PF00023">
    <property type="entry name" value="Ank"/>
    <property type="match status" value="1"/>
</dbReference>
<name>A0A8S1BV52_9INSE</name>
<evidence type="ECO:0000256" key="2">
    <source>
        <dbReference type="ARBA" id="ARBA00023043"/>
    </source>
</evidence>
<dbReference type="Pfam" id="PF05729">
    <property type="entry name" value="NACHT"/>
    <property type="match status" value="1"/>
</dbReference>
<feature type="repeat" description="ANK" evidence="3">
    <location>
        <begin position="1200"/>
        <end position="1232"/>
    </location>
</feature>
<protein>
    <recommendedName>
        <fullName evidence="4">NACHT domain-containing protein</fullName>
    </recommendedName>
</protein>
<gene>
    <name evidence="5" type="ORF">CLODIP_2_CD02227</name>
</gene>
<sequence length="1495" mass="171617">MEGQTEIRLIEKLSRVEPRYEFSNWELGKSSNNSPSQSAEPFPSTLTLAHFSSLVYRPKKEEIIEYLSEHNLSDWKLLAACNGRYAYRGVALLNSSMKQIVLVHRGTVKTSFGNLFSDYRILFQGNTGYQLQEACTFADAVRALAVQGGFQLVITGHSMGGVLAQVTAASVKFLRLDGDVFVPRREEDFDETHPHVKTFESPGSFDVIRTMLKTNPLHVGMERAVTFLDVTNFVMGPNIVNTIAIHFGTLICVDKALKGMGKQRTLVIKGVDKHPIAVFIKLFESKQEVSLRIFNWAHTSSTLGLMRKVAGGLWKFDASRTTAFADFSFRMWPDYCFTQKEMSFLQLVNFAAKLGVSILAEEAIPRFYIHGTHFKMIKFPSEISADERDAFVMKIRRLAQREKNQDCLENQIEAISRISFSLLKELGAQFSCPVLSDLYLISLSPVKKSWGKLKEIVNLQNGSDFDKKLLAVLIRNTWMNKRPNSMGIVFPDRATFERMFVNSEHFKNSCLLSYLLLIVVVKSNEEKVTPASSLLTEKYGKRLKFVFIQTSPEDSLDEEDIDKEDFNFRDLSEHSKNELQNFCVGLQKEKYKVRLSEFANFLSNVNLFKLGQKLETGTFLPQTWESSALANNFYIHAPPVNKAGTIFDMSLNIRTTILRIIAANPGMGKTACLSNFRHQIKNFQTDIFVFMISLRKLNRHLDDSSKIAGREIEIIKSYHEMDEFDAQLLDFAMSTYWRVIFLFDGFDEVSPNSRRNCQMMLQYFVRHIAVMQVWLTSRKEALRQIENSGILLNYELYDLGLFTREQQKLYLEQLLAAKKKKISQEITRKYMSRLDLVSSNFGADTLGVPLTLRLLVEMGAHNTETKLFKPYQLIDKFLDMKFAIYYFEKVGVDSRTISNSELTEIRLSYNFNLLTFYALRQVYSGTDSFCKSLQELESQIKDARELTRIKNLGLLDGNNEFFHRTMAEFLIANSVKIAFGFHSHEWQSSHLQEWLENGLKKIPGDLNPFHAYLIKLFLAKMSPTTWCYLNDMVGTESKKTENGLLNFLENNQTARIEIQNRMMEHNLNDLFDFLAEKKSIFRTTRHSVSHRPFVHTEVPILIESIAQNRLKFTNYLLSKRKYLQEACDFCTEHDRYFVFHDIAKYNLTKAFSAFWQKLPNKNAINSSEFSNICMSPADGDQDCIYSLEIADNRNILGKMYHFTPLHIAVLLRHEQMVSMLLEAGASVHPMSIKVSPLLAFISAFFESAGALKEGKVGILEDRERRILKTLLDHGAMLTIRNSEARKREFIRKLDEMQFGAVFLELIKEDDYQEVGWGEYFSYFLSESQAMKQVNSHCKFLSSTLPAAIRRVHKEDCEDTSCVLRSSDNMPIRDVVRKAVENGHESCTELFLRNNSHDLFFVDEQLNLVSIALEKGHTHIFKTILSKNPELLHASNKYGYKPVHLAAKFLNKEAMVFLADSMQQDLDERTTYGRSVVHIAVAVACKSEKRLATFSV</sequence>
<dbReference type="PROSITE" id="PS50297">
    <property type="entry name" value="ANK_REP_REGION"/>
    <property type="match status" value="1"/>
</dbReference>
<dbReference type="SMART" id="SM00248">
    <property type="entry name" value="ANK"/>
    <property type="match status" value="4"/>
</dbReference>
<dbReference type="OrthoDB" id="19174at2759"/>
<keyword evidence="2 3" id="KW-0040">ANK repeat</keyword>
<feature type="domain" description="NACHT" evidence="4">
    <location>
        <begin position="664"/>
        <end position="816"/>
    </location>
</feature>
<dbReference type="Gene3D" id="3.40.50.300">
    <property type="entry name" value="P-loop containing nucleotide triphosphate hydrolases"/>
    <property type="match status" value="1"/>
</dbReference>
<accession>A0A8S1BV52</accession>
<dbReference type="SUPFAM" id="SSF52540">
    <property type="entry name" value="P-loop containing nucleoside triphosphate hydrolases"/>
    <property type="match status" value="1"/>
</dbReference>
<dbReference type="PANTHER" id="PTHR24198:SF165">
    <property type="entry name" value="ANKYRIN REPEAT-CONTAINING PROTEIN-RELATED"/>
    <property type="match status" value="1"/>
</dbReference>
<dbReference type="Proteomes" id="UP000494165">
    <property type="component" value="Unassembled WGS sequence"/>
</dbReference>
<dbReference type="InterPro" id="IPR027417">
    <property type="entry name" value="P-loop_NTPase"/>
</dbReference>
<comment type="caution">
    <text evidence="5">The sequence shown here is derived from an EMBL/GenBank/DDBJ whole genome shotgun (WGS) entry which is preliminary data.</text>
</comment>
<dbReference type="InterPro" id="IPR007111">
    <property type="entry name" value="NACHT_NTPase"/>
</dbReference>
<dbReference type="Gene3D" id="1.25.40.20">
    <property type="entry name" value="Ankyrin repeat-containing domain"/>
    <property type="match status" value="2"/>
</dbReference>
<dbReference type="SUPFAM" id="SSF53474">
    <property type="entry name" value="alpha/beta-Hydrolases"/>
    <property type="match status" value="1"/>
</dbReference>
<dbReference type="EMBL" id="CADEPI010000012">
    <property type="protein sequence ID" value="CAB3363386.1"/>
    <property type="molecule type" value="Genomic_DNA"/>
</dbReference>
<dbReference type="Gene3D" id="3.40.50.1820">
    <property type="entry name" value="alpha/beta hydrolase"/>
    <property type="match status" value="1"/>
</dbReference>
<evidence type="ECO:0000256" key="3">
    <source>
        <dbReference type="PROSITE-ProRule" id="PRU00023"/>
    </source>
</evidence>